<dbReference type="GO" id="GO:0006950">
    <property type="term" value="P:response to stress"/>
    <property type="evidence" value="ECO:0007669"/>
    <property type="project" value="TreeGrafter"/>
</dbReference>
<keyword evidence="2" id="KW-0238">DNA-binding</keyword>
<dbReference type="SMART" id="SM00347">
    <property type="entry name" value="HTH_MARR"/>
    <property type="match status" value="1"/>
</dbReference>
<organism evidence="5 6">
    <name type="scientific">Solidesulfovibrio aerotolerans</name>
    <dbReference type="NCBI Taxonomy" id="295255"/>
    <lineage>
        <taxon>Bacteria</taxon>
        <taxon>Pseudomonadati</taxon>
        <taxon>Thermodesulfobacteriota</taxon>
        <taxon>Desulfovibrionia</taxon>
        <taxon>Desulfovibrionales</taxon>
        <taxon>Desulfovibrionaceae</taxon>
        <taxon>Solidesulfovibrio</taxon>
    </lineage>
</organism>
<dbReference type="OrthoDB" id="7427954at2"/>
<dbReference type="PANTHER" id="PTHR33164:SF64">
    <property type="entry name" value="TRANSCRIPTIONAL REGULATOR SLYA"/>
    <property type="match status" value="1"/>
</dbReference>
<dbReference type="GO" id="GO:0003677">
    <property type="term" value="F:DNA binding"/>
    <property type="evidence" value="ECO:0007669"/>
    <property type="project" value="UniProtKB-KW"/>
</dbReference>
<dbReference type="EMBL" id="WVUD01000002">
    <property type="protein sequence ID" value="MYL82003.1"/>
    <property type="molecule type" value="Genomic_DNA"/>
</dbReference>
<dbReference type="RefSeq" id="WP_160958381.1">
    <property type="nucleotide sequence ID" value="NZ_WVUD01000002.1"/>
</dbReference>
<evidence type="ECO:0000256" key="3">
    <source>
        <dbReference type="ARBA" id="ARBA00023163"/>
    </source>
</evidence>
<evidence type="ECO:0000313" key="6">
    <source>
        <dbReference type="Proteomes" id="UP000482487"/>
    </source>
</evidence>
<keyword evidence="3" id="KW-0804">Transcription</keyword>
<dbReference type="PRINTS" id="PR00598">
    <property type="entry name" value="HTHMARR"/>
</dbReference>
<dbReference type="InterPro" id="IPR000835">
    <property type="entry name" value="HTH_MarR-typ"/>
</dbReference>
<dbReference type="SUPFAM" id="SSF46785">
    <property type="entry name" value="Winged helix' DNA-binding domain"/>
    <property type="match status" value="1"/>
</dbReference>
<evidence type="ECO:0000256" key="2">
    <source>
        <dbReference type="ARBA" id="ARBA00023125"/>
    </source>
</evidence>
<gene>
    <name evidence="5" type="ORF">GTA51_02470</name>
</gene>
<keyword evidence="1" id="KW-0805">Transcription regulation</keyword>
<comment type="caution">
    <text evidence="5">The sequence shown here is derived from an EMBL/GenBank/DDBJ whole genome shotgun (WGS) entry which is preliminary data.</text>
</comment>
<dbReference type="PROSITE" id="PS50995">
    <property type="entry name" value="HTH_MARR_2"/>
    <property type="match status" value="1"/>
</dbReference>
<dbReference type="Pfam" id="PF12802">
    <property type="entry name" value="MarR_2"/>
    <property type="match status" value="1"/>
</dbReference>
<evidence type="ECO:0000313" key="5">
    <source>
        <dbReference type="EMBL" id="MYL82003.1"/>
    </source>
</evidence>
<dbReference type="InterPro" id="IPR036390">
    <property type="entry name" value="WH_DNA-bd_sf"/>
</dbReference>
<evidence type="ECO:0000256" key="1">
    <source>
        <dbReference type="ARBA" id="ARBA00023015"/>
    </source>
</evidence>
<sequence>MAFSPATAASDIAPEWIPLALNDLARGWRARLDERLRPLGLSCAMWAVIRRLANGPAAQTQRELAEAVGIEGPTLVRLLDRLEQCGIARRVPDADDRRIKRVELSEQARPSWDASLQAGLELSRELTRGIAASDLETTRQVLVTMLARL</sequence>
<reference evidence="5 6" key="1">
    <citation type="submission" date="2020-01" db="EMBL/GenBank/DDBJ databases">
        <title>Genome sequence of Desulfovibrio aerotolerans DSM 16695(T).</title>
        <authorList>
            <person name="Karnachuk O."/>
            <person name="Avakyan M."/>
            <person name="Mardanov A."/>
            <person name="Kadnikov V."/>
            <person name="Ravin N."/>
        </authorList>
    </citation>
    <scope>NUCLEOTIDE SEQUENCE [LARGE SCALE GENOMIC DNA]</scope>
    <source>
        <strain evidence="5 6">DSM 16695</strain>
    </source>
</reference>
<proteinExistence type="predicted"/>
<evidence type="ECO:0000259" key="4">
    <source>
        <dbReference type="PROSITE" id="PS50995"/>
    </source>
</evidence>
<accession>A0A7C9IU26</accession>
<dbReference type="InterPro" id="IPR039422">
    <property type="entry name" value="MarR/SlyA-like"/>
</dbReference>
<feature type="domain" description="HTH marR-type" evidence="4">
    <location>
        <begin position="14"/>
        <end position="147"/>
    </location>
</feature>
<dbReference type="Proteomes" id="UP000482487">
    <property type="component" value="Unassembled WGS sequence"/>
</dbReference>
<dbReference type="AlphaFoldDB" id="A0A7C9IU26"/>
<dbReference type="GO" id="GO:0003700">
    <property type="term" value="F:DNA-binding transcription factor activity"/>
    <property type="evidence" value="ECO:0007669"/>
    <property type="project" value="InterPro"/>
</dbReference>
<keyword evidence="6" id="KW-1185">Reference proteome</keyword>
<protein>
    <submittedName>
        <fullName evidence="5">MarR family transcriptional regulator</fullName>
    </submittedName>
</protein>
<dbReference type="InterPro" id="IPR036388">
    <property type="entry name" value="WH-like_DNA-bd_sf"/>
</dbReference>
<dbReference type="Gene3D" id="1.10.10.10">
    <property type="entry name" value="Winged helix-like DNA-binding domain superfamily/Winged helix DNA-binding domain"/>
    <property type="match status" value="1"/>
</dbReference>
<dbReference type="PANTHER" id="PTHR33164">
    <property type="entry name" value="TRANSCRIPTIONAL REGULATOR, MARR FAMILY"/>
    <property type="match status" value="1"/>
</dbReference>
<name>A0A7C9IU26_9BACT</name>